<accession>A0A0P0CHJ3</accession>
<proteinExistence type="predicted"/>
<name>A0A0P0CHJ3_9FLAO</name>
<dbReference type="STRING" id="1736674.APS56_00720"/>
<keyword evidence="2" id="KW-1185">Reference proteome</keyword>
<evidence type="ECO:0000313" key="2">
    <source>
        <dbReference type="Proteomes" id="UP000057981"/>
    </source>
</evidence>
<sequence>MKKFAISLLFIICFNLSNSQDNIQVEFGSVFKNEKREIPIDIIGKDENGYYLLYSEGKYGQGDDMFLRKFNLDLTPSEQEINLKSETYEDKFNSLGLVKIKDKITHVFYLLNDEGKTFYHQSVDLKTFTLYEKKLITTIENDSKSAKNSLSKFMISDDENTITLFYTIPNKNKEIAKIKVQTFDSDFNEITNTSYELPYKNDVLSIHNIFLNKKNKLFILCKIYESYKVLNDENNHRYEFQLFKIQQENISSICTIKPNNVHLRTLNVTLLNDDELVLTGMYSAKDMYAMSGIFASKINLESENILYSKYNKLSSDFFAKLIEDGKKKDKAIDKFNQGKRDNQNFVLKQTIKLDNDELLVLAEKSWSYSYNYAITYYHHDIATIKLNNQGNIIWANKIGKRNDKSNVPIYSSFLPIYKNNKVYLLYNCSAKNLNHRTGPLANYFVDFDKAFLSTSVDLNSGNYKRQVLINNNQLDGITIRPFLYNWINENTLLMFGQDIDNLKNQRFVKILF</sequence>
<dbReference type="AlphaFoldDB" id="A0A0P0CHJ3"/>
<evidence type="ECO:0000313" key="1">
    <source>
        <dbReference type="EMBL" id="ALJ03760.1"/>
    </source>
</evidence>
<dbReference type="EMBL" id="CP012898">
    <property type="protein sequence ID" value="ALJ03760.1"/>
    <property type="molecule type" value="Genomic_DNA"/>
</dbReference>
<dbReference type="Proteomes" id="UP000057981">
    <property type="component" value="Chromosome"/>
</dbReference>
<dbReference type="OrthoDB" id="1397207at2"/>
<protein>
    <submittedName>
        <fullName evidence="1">Uncharacterized protein</fullName>
    </submittedName>
</protein>
<gene>
    <name evidence="1" type="ORF">APS56_00720</name>
</gene>
<reference evidence="1 2" key="1">
    <citation type="submission" date="2015-10" db="EMBL/GenBank/DDBJ databases">
        <authorList>
            <person name="Gilbert D.G."/>
        </authorList>
    </citation>
    <scope>NUCLEOTIDE SEQUENCE [LARGE SCALE GENOMIC DNA]</scope>
    <source>
        <strain evidence="2">HZ-22</strain>
    </source>
</reference>
<dbReference type="KEGG" id="ahz:APS56_00720"/>
<dbReference type="RefSeq" id="WP_054723829.1">
    <property type="nucleotide sequence ID" value="NZ_CP012898.1"/>
</dbReference>
<organism evidence="1 2">
    <name type="scientific">Pseudalgibacter alginicilyticus</name>
    <dbReference type="NCBI Taxonomy" id="1736674"/>
    <lineage>
        <taxon>Bacteria</taxon>
        <taxon>Pseudomonadati</taxon>
        <taxon>Bacteroidota</taxon>
        <taxon>Flavobacteriia</taxon>
        <taxon>Flavobacteriales</taxon>
        <taxon>Flavobacteriaceae</taxon>
        <taxon>Pseudalgibacter</taxon>
    </lineage>
</organism>